<dbReference type="Pfam" id="PF00702">
    <property type="entry name" value="Hydrolase"/>
    <property type="match status" value="1"/>
</dbReference>
<dbReference type="InterPro" id="IPR006328">
    <property type="entry name" value="2-HAD"/>
</dbReference>
<dbReference type="NCBIfam" id="TIGR01428">
    <property type="entry name" value="HAD_type_II"/>
    <property type="match status" value="1"/>
</dbReference>
<dbReference type="PANTHER" id="PTHR43316:SF3">
    <property type="entry name" value="HALOACID DEHALOGENASE, TYPE II (AFU_ORTHOLOGUE AFUA_2G07750)-RELATED"/>
    <property type="match status" value="1"/>
</dbReference>
<dbReference type="EMBL" id="BOPG01000097">
    <property type="protein sequence ID" value="GIJ63524.1"/>
    <property type="molecule type" value="Genomic_DNA"/>
</dbReference>
<proteinExistence type="predicted"/>
<sequence length="233" mass="25713">MLAVLFDTFGTVVDWRSGVSAAVHRVGMARGVEVDAVAFADAWRAKYEPSMKPVRDGRRPFVTLTELHRENLTATMAEFGLELPPDEVDDLNHAWERLPPWPDSVEGLTLLRERHIVGPLSNGDLGLLTRMAKRAGLPWDVIIGSDVTHRYKPQPEAYLRAAAFLDLEPAQVMLAAAHNDDLAAARRCGLSTAFIPRPTEHGPGQSRDLQPSSDWNVVATDVIDLAHQLNART</sequence>
<dbReference type="PRINTS" id="PR00413">
    <property type="entry name" value="HADHALOGNASE"/>
</dbReference>
<name>A0A8J3ZGK5_9ACTN</name>
<dbReference type="Proteomes" id="UP000612585">
    <property type="component" value="Unassembled WGS sequence"/>
</dbReference>
<dbReference type="InterPro" id="IPR051540">
    <property type="entry name" value="S-2-haloacid_dehalogenase"/>
</dbReference>
<evidence type="ECO:0000313" key="3">
    <source>
        <dbReference type="Proteomes" id="UP000612585"/>
    </source>
</evidence>
<dbReference type="NCBIfam" id="TIGR01493">
    <property type="entry name" value="HAD-SF-IA-v2"/>
    <property type="match status" value="1"/>
</dbReference>
<dbReference type="Gene3D" id="1.10.150.750">
    <property type="match status" value="1"/>
</dbReference>
<dbReference type="AlphaFoldDB" id="A0A8J3ZGK5"/>
<dbReference type="InterPro" id="IPR006439">
    <property type="entry name" value="HAD-SF_hydro_IA"/>
</dbReference>
<protein>
    <submittedName>
        <fullName evidence="2">Haloacid dehalogenase</fullName>
    </submittedName>
</protein>
<reference evidence="2" key="1">
    <citation type="submission" date="2021-01" db="EMBL/GenBank/DDBJ databases">
        <title>Whole genome shotgun sequence of Virgisporangium aurantiacum NBRC 16421.</title>
        <authorList>
            <person name="Komaki H."/>
            <person name="Tamura T."/>
        </authorList>
    </citation>
    <scope>NUCLEOTIDE SEQUENCE</scope>
    <source>
        <strain evidence="2">NBRC 16421</strain>
    </source>
</reference>
<dbReference type="SUPFAM" id="SSF56784">
    <property type="entry name" value="HAD-like"/>
    <property type="match status" value="1"/>
</dbReference>
<dbReference type="InterPro" id="IPR023214">
    <property type="entry name" value="HAD_sf"/>
</dbReference>
<gene>
    <name evidence="2" type="ORF">Vau01_110400</name>
</gene>
<accession>A0A8J3ZGK5</accession>
<dbReference type="PANTHER" id="PTHR43316">
    <property type="entry name" value="HYDROLASE, HALOACID DELAHOGENASE-RELATED"/>
    <property type="match status" value="1"/>
</dbReference>
<evidence type="ECO:0000256" key="1">
    <source>
        <dbReference type="ARBA" id="ARBA00022801"/>
    </source>
</evidence>
<organism evidence="2 3">
    <name type="scientific">Virgisporangium aurantiacum</name>
    <dbReference type="NCBI Taxonomy" id="175570"/>
    <lineage>
        <taxon>Bacteria</taxon>
        <taxon>Bacillati</taxon>
        <taxon>Actinomycetota</taxon>
        <taxon>Actinomycetes</taxon>
        <taxon>Micromonosporales</taxon>
        <taxon>Micromonosporaceae</taxon>
        <taxon>Virgisporangium</taxon>
    </lineage>
</organism>
<keyword evidence="3" id="KW-1185">Reference proteome</keyword>
<dbReference type="GO" id="GO:0019120">
    <property type="term" value="F:hydrolase activity, acting on acid halide bonds, in C-halide compounds"/>
    <property type="evidence" value="ECO:0007669"/>
    <property type="project" value="InterPro"/>
</dbReference>
<evidence type="ECO:0000313" key="2">
    <source>
        <dbReference type="EMBL" id="GIJ63524.1"/>
    </source>
</evidence>
<keyword evidence="1" id="KW-0378">Hydrolase</keyword>
<dbReference type="CDD" id="cd02588">
    <property type="entry name" value="HAD_L2-DEX"/>
    <property type="match status" value="1"/>
</dbReference>
<dbReference type="Gene3D" id="3.40.50.1000">
    <property type="entry name" value="HAD superfamily/HAD-like"/>
    <property type="match status" value="1"/>
</dbReference>
<comment type="caution">
    <text evidence="2">The sequence shown here is derived from an EMBL/GenBank/DDBJ whole genome shotgun (WGS) entry which is preliminary data.</text>
</comment>
<dbReference type="InterPro" id="IPR036412">
    <property type="entry name" value="HAD-like_sf"/>
</dbReference>